<dbReference type="eggNOG" id="COG2267">
    <property type="taxonomic scope" value="Bacteria"/>
</dbReference>
<dbReference type="Gene3D" id="3.40.50.1820">
    <property type="entry name" value="alpha/beta hydrolase"/>
    <property type="match status" value="1"/>
</dbReference>
<dbReference type="HOGENOM" id="CLU_1169941_0_0_11"/>
<evidence type="ECO:0000256" key="1">
    <source>
        <dbReference type="SAM" id="MobiDB-lite"/>
    </source>
</evidence>
<dbReference type="RefSeq" id="WP_006240158.1">
    <property type="nucleotide sequence ID" value="NZ_JH636049.1"/>
</dbReference>
<keyword evidence="3" id="KW-1185">Reference proteome</keyword>
<gene>
    <name evidence="2" type="ORF">SacxiDRAFT_3759</name>
</gene>
<dbReference type="Proteomes" id="UP000004691">
    <property type="component" value="Unassembled WGS sequence"/>
</dbReference>
<proteinExistence type="predicted"/>
<protein>
    <submittedName>
        <fullName evidence="2">Thioesterase of type I polyketide synthase or non-ribosomal peptide synthase like protein</fullName>
    </submittedName>
</protein>
<evidence type="ECO:0000313" key="3">
    <source>
        <dbReference type="Proteomes" id="UP000004691"/>
    </source>
</evidence>
<dbReference type="EMBL" id="JH636049">
    <property type="protein sequence ID" value="EID55952.1"/>
    <property type="molecule type" value="Genomic_DNA"/>
</dbReference>
<dbReference type="SUPFAM" id="SSF53474">
    <property type="entry name" value="alpha/beta-Hydrolases"/>
    <property type="match status" value="1"/>
</dbReference>
<dbReference type="InterPro" id="IPR029058">
    <property type="entry name" value="AB_hydrolase_fold"/>
</dbReference>
<feature type="region of interest" description="Disordered" evidence="1">
    <location>
        <begin position="235"/>
        <end position="258"/>
    </location>
</feature>
<organism evidence="2 3">
    <name type="scientific">Saccharomonospora xinjiangensis XJ-54</name>
    <dbReference type="NCBI Taxonomy" id="882086"/>
    <lineage>
        <taxon>Bacteria</taxon>
        <taxon>Bacillati</taxon>
        <taxon>Actinomycetota</taxon>
        <taxon>Actinomycetes</taxon>
        <taxon>Pseudonocardiales</taxon>
        <taxon>Pseudonocardiaceae</taxon>
        <taxon>Saccharomonospora</taxon>
    </lineage>
</organism>
<name>I0V749_9PSEU</name>
<dbReference type="AlphaFoldDB" id="I0V749"/>
<reference evidence="2 3" key="1">
    <citation type="submission" date="2012-01" db="EMBL/GenBank/DDBJ databases">
        <title>Improved High-Quality Draft sequence of Saccharomonospora xinjiangensis XJ-54.</title>
        <authorList>
            <consortium name="US DOE Joint Genome Institute"/>
            <person name="Lucas S."/>
            <person name="Han J."/>
            <person name="Lapidus A."/>
            <person name="Cheng J.-F."/>
            <person name="Goodwin L."/>
            <person name="Pitluck S."/>
            <person name="Peters L."/>
            <person name="Mikhailova N."/>
            <person name="Teshima H."/>
            <person name="Detter J.C."/>
            <person name="Han C."/>
            <person name="Tapia R."/>
            <person name="Land M."/>
            <person name="Hauser L."/>
            <person name="Kyrpides N."/>
            <person name="Ivanova N."/>
            <person name="Pagani I."/>
            <person name="Brambilla E.-M."/>
            <person name="Klenk H.-P."/>
            <person name="Woyke T."/>
        </authorList>
    </citation>
    <scope>NUCLEOTIDE SEQUENCE [LARGE SCALE GENOMIC DNA]</scope>
    <source>
        <strain evidence="2 3">XJ-54</strain>
    </source>
</reference>
<evidence type="ECO:0000313" key="2">
    <source>
        <dbReference type="EMBL" id="EID55952.1"/>
    </source>
</evidence>
<dbReference type="STRING" id="882086.SacxiDRAFT_3759"/>
<sequence>MTSVMPTRTAVLLPGTGSDETFVHAVFARPLASFGVMVIAPPPPPGDAVVSAYPALLDRLADEAGQPLLVGGVSLGAHLATAWAVRNQDRCAGVLAALPAWNGPSDAAPAAVAANASSDLIERHGLDTALTLATRDVAPWLADELSRAWRRHGAGLAASLRAAARHPAPTLAELRSLGVPVGIASCVDDPVHPVTVATAWADALPRSALVETTLDALGADRESLGRAAVLAWSQARSRVPEPDDVTRPPRRNPRDRSC</sequence>
<accession>I0V749</accession>
<feature type="compositionally biased region" description="Basic and acidic residues" evidence="1">
    <location>
        <begin position="238"/>
        <end position="258"/>
    </location>
</feature>